<comment type="subcellular location">
    <subcellularLocation>
        <location evidence="2">Cytoplasm</location>
    </subcellularLocation>
</comment>
<dbReference type="PANTHER" id="PTHR13887:SF47">
    <property type="entry name" value="CLPXP ADAPTER PROTEIN SPXH"/>
    <property type="match status" value="1"/>
</dbReference>
<evidence type="ECO:0000313" key="4">
    <source>
        <dbReference type="Proteomes" id="UP000094463"/>
    </source>
</evidence>
<protein>
    <recommendedName>
        <fullName evidence="2">ClpXP adapter protein SpxH</fullName>
    </recommendedName>
</protein>
<dbReference type="RefSeq" id="WP_069365364.1">
    <property type="nucleotide sequence ID" value="NZ_CP012502.1"/>
</dbReference>
<comment type="subunit">
    <text evidence="2">Interacts with Spx.</text>
</comment>
<keyword evidence="3" id="KW-0418">Kinase</keyword>
<keyword evidence="1 2" id="KW-0963">Cytoplasm</keyword>
<dbReference type="GO" id="GO:0016301">
    <property type="term" value="F:kinase activity"/>
    <property type="evidence" value="ECO:0007669"/>
    <property type="project" value="UniProtKB-KW"/>
</dbReference>
<keyword evidence="3" id="KW-0808">Transferase</keyword>
<accession>A0A1D7QWI3</accession>
<organism evidence="3 4">
    <name type="scientific">Salisediminibacterium beveridgei</name>
    <dbReference type="NCBI Taxonomy" id="632773"/>
    <lineage>
        <taxon>Bacteria</taxon>
        <taxon>Bacillati</taxon>
        <taxon>Bacillota</taxon>
        <taxon>Bacilli</taxon>
        <taxon>Bacillales</taxon>
        <taxon>Bacillaceae</taxon>
        <taxon>Salisediminibacterium</taxon>
    </lineage>
</organism>
<evidence type="ECO:0000256" key="1">
    <source>
        <dbReference type="ARBA" id="ARBA00022490"/>
    </source>
</evidence>
<sequence>MNSSHSHFVCNDELGICCPADPAALFLTPKEKKPVEIHMFIDPLCPECWVLEPFVRKLQMEYSYYVTIKTFISHSGSNILPSSDKELGRLFKEMANSYNATACRTGMPCNGDVWHEQAITMPYIANLGIKAAELQGRAIGSKFLRRVREALFLRKKNIADKETLIECARFIDGMDVEEFKKDLNSESSEKALESDRKTTKEMNVNQLPALIFFGDDVNEPGLKVEGHYPYEVYVEIIEELVGKPLKKCPPIPLTDFISFYSIVSEKEISVLYDLSMEAVHKEMKKLKLRQMVDEIPTRQGYLWRYRKVEEVSEKTF</sequence>
<dbReference type="InterPro" id="IPR036249">
    <property type="entry name" value="Thioredoxin-like_sf"/>
</dbReference>
<dbReference type="AlphaFoldDB" id="A0A1D7QWI3"/>
<dbReference type="HAMAP" id="MF_02245">
    <property type="entry name" value="Adapter_SpxH"/>
    <property type="match status" value="1"/>
</dbReference>
<proteinExistence type="inferred from homology"/>
<dbReference type="STRING" id="632773.BBEV_2014"/>
<evidence type="ECO:0000313" key="3">
    <source>
        <dbReference type="EMBL" id="AOM83374.1"/>
    </source>
</evidence>
<gene>
    <name evidence="2" type="primary">spxH</name>
    <name evidence="3" type="ORF">BBEV_2014</name>
</gene>
<dbReference type="CDD" id="cd03025">
    <property type="entry name" value="DsbA_FrnE_like"/>
    <property type="match status" value="1"/>
</dbReference>
<dbReference type="Proteomes" id="UP000094463">
    <property type="component" value="Chromosome"/>
</dbReference>
<dbReference type="EMBL" id="CP012502">
    <property type="protein sequence ID" value="AOM83374.1"/>
    <property type="molecule type" value="Genomic_DNA"/>
</dbReference>
<comment type="similarity">
    <text evidence="2">Belongs to the SpxH family.</text>
</comment>
<dbReference type="InterPro" id="IPR046404">
    <property type="entry name" value="Adapter_SpxH"/>
</dbReference>
<dbReference type="Gene3D" id="3.40.30.10">
    <property type="entry name" value="Glutaredoxin"/>
    <property type="match status" value="1"/>
</dbReference>
<evidence type="ECO:0000256" key="2">
    <source>
        <dbReference type="HAMAP-Rule" id="MF_02245"/>
    </source>
</evidence>
<dbReference type="Pfam" id="PF13743">
    <property type="entry name" value="Thioredoxin_5"/>
    <property type="match status" value="1"/>
</dbReference>
<dbReference type="GO" id="GO:0005737">
    <property type="term" value="C:cytoplasm"/>
    <property type="evidence" value="ECO:0007669"/>
    <property type="project" value="UniProtKB-SubCell"/>
</dbReference>
<dbReference type="SUPFAM" id="SSF52833">
    <property type="entry name" value="Thioredoxin-like"/>
    <property type="match status" value="1"/>
</dbReference>
<keyword evidence="4" id="KW-1185">Reference proteome</keyword>
<dbReference type="PATRIC" id="fig|632773.3.peg.2114"/>
<dbReference type="PANTHER" id="PTHR13887">
    <property type="entry name" value="GLUTATHIONE S-TRANSFERASE KAPPA"/>
    <property type="match status" value="1"/>
</dbReference>
<comment type="function">
    <text evidence="2">Adapter protein required for efficient degradation of Spx by ClpXP under non-stress conditions. Interaction with Spx stabilizes Spx and exposes the C-terminus of Spx for recognition and proteolysis by ClpXP.</text>
</comment>
<reference evidence="3 4" key="1">
    <citation type="submission" date="2015-08" db="EMBL/GenBank/DDBJ databases">
        <title>The complete genome sequence of Bacillus beveridgei MLTeJB.</title>
        <authorList>
            <person name="Hanson T.E."/>
            <person name="Mesa C."/>
            <person name="Basesman S.M."/>
            <person name="Oremland R.S."/>
        </authorList>
    </citation>
    <scope>NUCLEOTIDE SEQUENCE [LARGE SCALE GENOMIC DNA]</scope>
    <source>
        <strain evidence="3 4">MLTeJB</strain>
    </source>
</reference>
<name>A0A1D7QWI3_9BACI</name>
<dbReference type="KEGG" id="bbev:BBEV_2014"/>
<dbReference type="OrthoDB" id="9813770at2"/>